<reference evidence="4 5" key="1">
    <citation type="journal article" date="2015" name="Sci. Rep.">
        <title>Genome of the facultative scuticociliatosis pathogen Pseudocohnilembus persalinus provides insight into its virulence through horizontal gene transfer.</title>
        <authorList>
            <person name="Xiong J."/>
            <person name="Wang G."/>
            <person name="Cheng J."/>
            <person name="Tian M."/>
            <person name="Pan X."/>
            <person name="Warren A."/>
            <person name="Jiang C."/>
            <person name="Yuan D."/>
            <person name="Miao W."/>
        </authorList>
    </citation>
    <scope>NUCLEOTIDE SEQUENCE [LARGE SCALE GENOMIC DNA]</scope>
    <source>
        <strain evidence="4">36N120E</strain>
    </source>
</reference>
<evidence type="ECO:0000313" key="4">
    <source>
        <dbReference type="EMBL" id="KRX09271.1"/>
    </source>
</evidence>
<feature type="compositionally biased region" description="Polar residues" evidence="1">
    <location>
        <begin position="92"/>
        <end position="122"/>
    </location>
</feature>
<proteinExistence type="predicted"/>
<feature type="compositionally biased region" description="Low complexity" evidence="1">
    <location>
        <begin position="123"/>
        <end position="133"/>
    </location>
</feature>
<dbReference type="InterPro" id="IPR006629">
    <property type="entry name" value="LITAF"/>
</dbReference>
<dbReference type="PROSITE" id="PS51837">
    <property type="entry name" value="LITAF"/>
    <property type="match status" value="1"/>
</dbReference>
<dbReference type="OrthoDB" id="5599753at2759"/>
<dbReference type="Pfam" id="PF10601">
    <property type="entry name" value="zf-LITAF-like"/>
    <property type="match status" value="1"/>
</dbReference>
<sequence length="267" mass="31036">MQQINNPDNIVKNYNYPQLDQSQQAFLQNQPNNQYLESQQNTICQQQINQQVQQMNDQQIQQQQSVHQQQTQFQNQSQNYNQNVFSNNEQNIGNFKNDQFSNQQPQQKRVQFQLSQQESDPLNVSSQNSQNIQQENKKFTLQKEILKVQNQEGEIVLVAPFKDQKQKKQKKDANILQQSYYRIDDIPEIPNSRKSQVLHCPHCQMAVQSIILYKVGTKTNLWAAGLFVLTVVGAAIPYLLKSTKEVYHKCSRCNAILGKAVIPKKQK</sequence>
<dbReference type="EMBL" id="LDAU01000053">
    <property type="protein sequence ID" value="KRX09271.1"/>
    <property type="molecule type" value="Genomic_DNA"/>
</dbReference>
<evidence type="ECO:0000256" key="1">
    <source>
        <dbReference type="SAM" id="MobiDB-lite"/>
    </source>
</evidence>
<dbReference type="AlphaFoldDB" id="A0A0V0R470"/>
<protein>
    <recommendedName>
        <fullName evidence="3">LITAF domain-containing protein</fullName>
    </recommendedName>
</protein>
<feature type="region of interest" description="Disordered" evidence="1">
    <location>
        <begin position="87"/>
        <end position="133"/>
    </location>
</feature>
<keyword evidence="2" id="KW-0472">Membrane</keyword>
<gene>
    <name evidence="4" type="ORF">PPERSA_05940</name>
</gene>
<evidence type="ECO:0000256" key="2">
    <source>
        <dbReference type="SAM" id="Phobius"/>
    </source>
</evidence>
<keyword evidence="5" id="KW-1185">Reference proteome</keyword>
<dbReference type="InParanoid" id="A0A0V0R470"/>
<evidence type="ECO:0000313" key="5">
    <source>
        <dbReference type="Proteomes" id="UP000054937"/>
    </source>
</evidence>
<keyword evidence="2" id="KW-0812">Transmembrane</keyword>
<keyword evidence="2" id="KW-1133">Transmembrane helix</keyword>
<feature type="domain" description="LITAF" evidence="3">
    <location>
        <begin position="180"/>
        <end position="262"/>
    </location>
</feature>
<dbReference type="SMART" id="SM00714">
    <property type="entry name" value="LITAF"/>
    <property type="match status" value="1"/>
</dbReference>
<feature type="transmembrane region" description="Helical" evidence="2">
    <location>
        <begin position="221"/>
        <end position="240"/>
    </location>
</feature>
<dbReference type="Proteomes" id="UP000054937">
    <property type="component" value="Unassembled WGS sequence"/>
</dbReference>
<name>A0A0V0R470_PSEPJ</name>
<organism evidence="4 5">
    <name type="scientific">Pseudocohnilembus persalinus</name>
    <name type="common">Ciliate</name>
    <dbReference type="NCBI Taxonomy" id="266149"/>
    <lineage>
        <taxon>Eukaryota</taxon>
        <taxon>Sar</taxon>
        <taxon>Alveolata</taxon>
        <taxon>Ciliophora</taxon>
        <taxon>Intramacronucleata</taxon>
        <taxon>Oligohymenophorea</taxon>
        <taxon>Scuticociliatia</taxon>
        <taxon>Philasterida</taxon>
        <taxon>Pseudocohnilembidae</taxon>
        <taxon>Pseudocohnilembus</taxon>
    </lineage>
</organism>
<comment type="caution">
    <text evidence="4">The sequence shown here is derived from an EMBL/GenBank/DDBJ whole genome shotgun (WGS) entry which is preliminary data.</text>
</comment>
<evidence type="ECO:0000259" key="3">
    <source>
        <dbReference type="PROSITE" id="PS51837"/>
    </source>
</evidence>
<accession>A0A0V0R470</accession>